<feature type="compositionally biased region" description="Low complexity" evidence="1">
    <location>
        <begin position="1694"/>
        <end position="1733"/>
    </location>
</feature>
<keyword evidence="2" id="KW-1133">Transmembrane helix</keyword>
<name>A0A518IZJ4_9BACT</name>
<feature type="transmembrane region" description="Helical" evidence="2">
    <location>
        <begin position="55"/>
        <end position="73"/>
    </location>
</feature>
<keyword evidence="4" id="KW-1185">Reference proteome</keyword>
<feature type="compositionally biased region" description="Basic and acidic residues" evidence="1">
    <location>
        <begin position="1059"/>
        <end position="1077"/>
    </location>
</feature>
<dbReference type="RefSeq" id="WP_145288949.1">
    <property type="nucleotide sequence ID" value="NZ_CP036318.1"/>
</dbReference>
<sequence length="1953" mass="214234">MSNLSPETAAKLSEFGSRQKRLLIVRALCVGVVSLLVLMSLVAFVDWLWILSNKIRWSLSLAAYAIAALAVWWTSLRRWFTPQDPQSLAASFEVAEPELRENLLSAVELSQENAATNGSSQFRQLLQDKVASNIGRVDVRSLLPIRLIGRWLVGAIALTCLFGIVLSLPGLSFRQLITRAMVPGANLDRVSSTKVRVLQPSPASQIVPRGETVGIVVEISGPETNEVTLESYGESAGLTRQTMRAQGERRFAANITVRDPQVDYRILAGDAITRHYTLQSRPRPRVEGFQKTYHYPDYTQLADETITETHGDLIALEGTQVDLLLGTDQPISHAQILIETLGTDKLWTIDAVAREDGLLAATIPIRQAGVFKVLLESEETGFENTFSPKYEIRPEPDMIPRVGFLQQQETTLLRPANDIVPLMALAEDDLPLDTLRQMVSINGGRWTATPLQISPAAVVRKNWEMDLLSLNVKSGDTVSTMLVAIDRKGQRGESVPLKIVITSDDFDPNRHDALTVKAFVFDRLDQLARDLTASSDSADEIFKRNQATRRLTDADRVALMDIAAKVEQQSGDAATVVRTLMPKIPAGMDAYDLEVTLRMLSEMQRELAGELKSFDTALGELEPDGKLKEDRYKHYHHRFKLAGETARWLQDRFSTIVSHDLMGGIAIDLDAIYQQQKLVADAGSQISEARLRRHQQVAINYVHALEDLMEEHAARIRSRSERTYVSLQELVARHREKLQLGLDNADDIEPLRRASEQFLKELHARLNQSMADGSLPEQLGRARLELVRRAGVLADPVDLAARDAGELVDARRKMLAAKDSAELAQTREVVDRAREAFDWRVGSLRDQIADRRTAQETRPDPLPIMQADFSLTQRAIDHVFAQLDGEPTDEMARQTLDDMRTIRDALRQLEVGHQIAAMQPLAGKLLAQERWDSQAFVSRIEGPRLWDGIVKEVEVTAAIAKSAGYPRETVNRINELRWGDPLNKAGERITMRRWRRESVSAAAGVEVLATRFQERLTEIAPIMADARKRIAALIPNIPQLADDLAEKTRQLEEQTKALAEEAKAEEAKAKEENKSPENADAAESEQDPETDAAELARQEKLAALQEQQQSLSEELQELLAALAEDASNQDLMEDEGRQRARDADDSIGMIQQPAETSAEELQAAAEAKSAQQQADALQKAADQQEQLADALEQVAEHFEKLDAGEDVAESREALRQAEMELPNARELEKEYARLERLNKIAEQAQSEQQQLLEQLERELQKSPEMQAALSDIAAEATAQALQALDYAKEQEDQARRSLEQSDPKVLSEKRKLQQDLQQVAREASAVADRMLSIAGNHAKKGDQPITAKKLTDAREQLKAAADAARSVTDNDLLNDMQNTVDDVNQKLQRAAEAVQQAATDSKQAAKEEVADQNQKDRMKRDAENDAKNLRNQMIQEFRREEQHANNYQKQTEQRIRNAENTLRTRQREADKAQQEAKKYPDNEWHQENAANTQQRAEQAQAVAEAEKELNEDAKQRKQTASEKRQQMEKLDLGKFDAENPAAQMTQRVAEKAGSMLEQLAQKMDAAAKRPTSDQQLAAPADALEATQRKQQSLGEDVRVASEDLARAARHEQRMKQSPATAAQLDQAAKQVGKVAEEQIAAAEKAAGSAAEKSRQQEDKPAGESPTASAEAAEAVQQASDAIGEQAESVADMLAQSQAAIAAAEQASAEPNSPSATRVSGESESGAAAGEAAAKPQSPVGTPPTGENRAANSPAGEADAKPTGMQSEEPAAASSPAGSAGSPAEASSSGGAPAGQASPTAPRANESSVARGERLAEMLDDLDRAIAASSNRSEPSGESGQAASASSASMPSVAQMAANQAAAMSKRRSENQQQSDQPSPAGEDSMNAGEGAELDAMADGKLAAGAPERNGSDWGKLREKNAENATAGSRGEFASQYSDQIKAYFKVIAERSRK</sequence>
<feature type="transmembrane region" description="Helical" evidence="2">
    <location>
        <begin position="23"/>
        <end position="49"/>
    </location>
</feature>
<feature type="region of interest" description="Disordered" evidence="1">
    <location>
        <begin position="1122"/>
        <end position="1188"/>
    </location>
</feature>
<proteinExistence type="predicted"/>
<dbReference type="PANTHER" id="PTHR11915">
    <property type="entry name" value="SPECTRIN/FILAMIN RELATED CYTOSKELETAL PROTEIN"/>
    <property type="match status" value="1"/>
</dbReference>
<feature type="compositionally biased region" description="Low complexity" evidence="1">
    <location>
        <begin position="1637"/>
        <end position="1650"/>
    </location>
</feature>
<feature type="region of interest" description="Disordered" evidence="1">
    <location>
        <begin position="1288"/>
        <end position="1313"/>
    </location>
</feature>
<feature type="compositionally biased region" description="Low complexity" evidence="1">
    <location>
        <begin position="1154"/>
        <end position="1188"/>
    </location>
</feature>
<feature type="compositionally biased region" description="Low complexity" evidence="1">
    <location>
        <begin position="1765"/>
        <end position="1798"/>
    </location>
</feature>
<reference evidence="3 4" key="1">
    <citation type="submission" date="2019-02" db="EMBL/GenBank/DDBJ databases">
        <title>Deep-cultivation of Planctomycetes and their phenomic and genomic characterization uncovers novel biology.</title>
        <authorList>
            <person name="Wiegand S."/>
            <person name="Jogler M."/>
            <person name="Boedeker C."/>
            <person name="Pinto D."/>
            <person name="Vollmers J."/>
            <person name="Rivas-Marin E."/>
            <person name="Kohn T."/>
            <person name="Peeters S.H."/>
            <person name="Heuer A."/>
            <person name="Rast P."/>
            <person name="Oberbeckmann S."/>
            <person name="Bunk B."/>
            <person name="Jeske O."/>
            <person name="Meyerdierks A."/>
            <person name="Storesund J.E."/>
            <person name="Kallscheuer N."/>
            <person name="Luecker S."/>
            <person name="Lage O.M."/>
            <person name="Pohl T."/>
            <person name="Merkel B.J."/>
            <person name="Hornburger P."/>
            <person name="Mueller R.-W."/>
            <person name="Bruemmer F."/>
            <person name="Labrenz M."/>
            <person name="Spormann A.M."/>
            <person name="Op den Camp H."/>
            <person name="Overmann J."/>
            <person name="Amann R."/>
            <person name="Jetten M.S.M."/>
            <person name="Mascher T."/>
            <person name="Medema M.H."/>
            <person name="Devos D.P."/>
            <person name="Kaster A.-K."/>
            <person name="Ovreas L."/>
            <person name="Rohde M."/>
            <person name="Galperin M.Y."/>
            <person name="Jogler C."/>
        </authorList>
    </citation>
    <scope>NUCLEOTIDE SEQUENCE [LARGE SCALE GENOMIC DNA]</scope>
    <source>
        <strain evidence="3 4">Mal33</strain>
    </source>
</reference>
<feature type="compositionally biased region" description="Acidic residues" evidence="1">
    <location>
        <begin position="1080"/>
        <end position="1092"/>
    </location>
</feature>
<feature type="compositionally biased region" description="Basic and acidic residues" evidence="1">
    <location>
        <begin position="1403"/>
        <end position="1428"/>
    </location>
</feature>
<accession>A0A518IZJ4</accession>
<feature type="compositionally biased region" description="Basic and acidic residues" evidence="1">
    <location>
        <begin position="1810"/>
        <end position="1823"/>
    </location>
</feature>
<feature type="compositionally biased region" description="Low complexity" evidence="1">
    <location>
        <begin position="1493"/>
        <end position="1503"/>
    </location>
</feature>
<keyword evidence="2" id="KW-0472">Membrane</keyword>
<evidence type="ECO:0000313" key="4">
    <source>
        <dbReference type="Proteomes" id="UP000316770"/>
    </source>
</evidence>
<feature type="region of interest" description="Disordered" evidence="1">
    <location>
        <begin position="1390"/>
        <end position="1541"/>
    </location>
</feature>
<dbReference type="Proteomes" id="UP000316770">
    <property type="component" value="Chromosome"/>
</dbReference>
<feature type="region of interest" description="Disordered" evidence="1">
    <location>
        <begin position="1561"/>
        <end position="1932"/>
    </location>
</feature>
<feature type="compositionally biased region" description="Basic and acidic residues" evidence="1">
    <location>
        <begin position="1465"/>
        <end position="1486"/>
    </location>
</feature>
<keyword evidence="2" id="KW-0812">Transmembrane</keyword>
<organism evidence="3 4">
    <name type="scientific">Rosistilla oblonga</name>
    <dbReference type="NCBI Taxonomy" id="2527990"/>
    <lineage>
        <taxon>Bacteria</taxon>
        <taxon>Pseudomonadati</taxon>
        <taxon>Planctomycetota</taxon>
        <taxon>Planctomycetia</taxon>
        <taxon>Pirellulales</taxon>
        <taxon>Pirellulaceae</taxon>
        <taxon>Rosistilla</taxon>
    </lineage>
</organism>
<feature type="compositionally biased region" description="Basic and acidic residues" evidence="1">
    <location>
        <begin position="1134"/>
        <end position="1144"/>
    </location>
</feature>
<feature type="compositionally biased region" description="Basic and acidic residues" evidence="1">
    <location>
        <begin position="1504"/>
        <end position="1537"/>
    </location>
</feature>
<feature type="compositionally biased region" description="Basic and acidic residues" evidence="1">
    <location>
        <begin position="1651"/>
        <end position="1661"/>
    </location>
</feature>
<feature type="region of interest" description="Disordered" evidence="1">
    <location>
        <begin position="1059"/>
        <end position="1093"/>
    </location>
</feature>
<evidence type="ECO:0000256" key="1">
    <source>
        <dbReference type="SAM" id="MobiDB-lite"/>
    </source>
</evidence>
<feature type="compositionally biased region" description="Basic and acidic residues" evidence="1">
    <location>
        <begin position="1595"/>
        <end position="1614"/>
    </location>
</feature>
<feature type="compositionally biased region" description="Low complexity" evidence="1">
    <location>
        <begin position="1832"/>
        <end position="1863"/>
    </location>
</feature>
<feature type="transmembrane region" description="Helical" evidence="2">
    <location>
        <begin position="151"/>
        <end position="171"/>
    </location>
</feature>
<dbReference type="EMBL" id="CP036318">
    <property type="protein sequence ID" value="QDV58520.1"/>
    <property type="molecule type" value="Genomic_DNA"/>
</dbReference>
<gene>
    <name evidence="3" type="ORF">Mal33_45430</name>
</gene>
<evidence type="ECO:0000313" key="3">
    <source>
        <dbReference type="EMBL" id="QDV58520.1"/>
    </source>
</evidence>
<feature type="compositionally biased region" description="Low complexity" evidence="1">
    <location>
        <begin position="1662"/>
        <end position="1681"/>
    </location>
</feature>
<protein>
    <submittedName>
        <fullName evidence="3">Uncharacterized protein</fullName>
    </submittedName>
</protein>
<evidence type="ECO:0000256" key="2">
    <source>
        <dbReference type="SAM" id="Phobius"/>
    </source>
</evidence>